<proteinExistence type="inferred from homology"/>
<dbReference type="EMBL" id="PRLK01000005">
    <property type="protein sequence ID" value="RYC72583.1"/>
    <property type="molecule type" value="Genomic_DNA"/>
</dbReference>
<reference evidence="12 13" key="2">
    <citation type="journal article" date="2020" name="Cell Rep.">
        <title>Acquisition and Adaptation of Ultra-small Parasitic Reduced Genome Bacteria to Mammalian Hosts.</title>
        <authorList>
            <person name="McLean J.S."/>
            <person name="Bor B."/>
            <person name="Kerns K.A."/>
            <person name="Liu Q."/>
            <person name="To T.T."/>
            <person name="Solden L."/>
            <person name="Hendrickson E.L."/>
            <person name="Wrighton K."/>
            <person name="Shi W."/>
            <person name="He X."/>
        </authorList>
    </citation>
    <scope>NUCLEOTIDE SEQUENCE [LARGE SCALE GENOMIC DNA]</scope>
    <source>
        <strain evidence="12 13">TM7_CMJM_G6_1_HOT_870</strain>
    </source>
</reference>
<dbReference type="Pfam" id="PF03485">
    <property type="entry name" value="Arg_tRNA_synt_N"/>
    <property type="match status" value="1"/>
</dbReference>
<keyword evidence="2 8" id="KW-0436">Ligase</keyword>
<dbReference type="PANTHER" id="PTHR11956:SF5">
    <property type="entry name" value="ARGININE--TRNA LIGASE, CYTOPLASMIC"/>
    <property type="match status" value="1"/>
</dbReference>
<dbReference type="Gene3D" id="3.40.50.620">
    <property type="entry name" value="HUPs"/>
    <property type="match status" value="1"/>
</dbReference>
<evidence type="ECO:0000256" key="8">
    <source>
        <dbReference type="HAMAP-Rule" id="MF_00123"/>
    </source>
</evidence>
<comment type="catalytic activity">
    <reaction evidence="7 8">
        <text>tRNA(Arg) + L-arginine + ATP = L-arginyl-tRNA(Arg) + AMP + diphosphate</text>
        <dbReference type="Rhea" id="RHEA:20301"/>
        <dbReference type="Rhea" id="RHEA-COMP:9658"/>
        <dbReference type="Rhea" id="RHEA-COMP:9673"/>
        <dbReference type="ChEBI" id="CHEBI:30616"/>
        <dbReference type="ChEBI" id="CHEBI:32682"/>
        <dbReference type="ChEBI" id="CHEBI:33019"/>
        <dbReference type="ChEBI" id="CHEBI:78442"/>
        <dbReference type="ChEBI" id="CHEBI:78513"/>
        <dbReference type="ChEBI" id="CHEBI:456215"/>
        <dbReference type="EC" id="6.1.1.19"/>
    </reaction>
</comment>
<dbReference type="SMART" id="SM01016">
    <property type="entry name" value="Arg_tRNA_synt_N"/>
    <property type="match status" value="1"/>
</dbReference>
<keyword evidence="5 8" id="KW-0648">Protein biosynthesis</keyword>
<dbReference type="Gene3D" id="3.30.1360.70">
    <property type="entry name" value="Arginyl tRNA synthetase N-terminal domain"/>
    <property type="match status" value="1"/>
</dbReference>
<feature type="domain" description="Arginyl tRNA synthetase N-terminal" evidence="11">
    <location>
        <begin position="2"/>
        <end position="82"/>
    </location>
</feature>
<gene>
    <name evidence="8 12" type="primary">argS</name>
    <name evidence="12" type="ORF">G6CMJM_00386</name>
</gene>
<feature type="domain" description="DALR anticodon binding" evidence="10">
    <location>
        <begin position="449"/>
        <end position="562"/>
    </location>
</feature>
<dbReference type="SUPFAM" id="SSF55190">
    <property type="entry name" value="Arginyl-tRNA synthetase (ArgRS), N-terminal 'additional' domain"/>
    <property type="match status" value="1"/>
</dbReference>
<comment type="similarity">
    <text evidence="1 8 9">Belongs to the class-I aminoacyl-tRNA synthetase family.</text>
</comment>
<dbReference type="HAMAP" id="MF_00123">
    <property type="entry name" value="Arg_tRNA_synth"/>
    <property type="match status" value="1"/>
</dbReference>
<evidence type="ECO:0000259" key="10">
    <source>
        <dbReference type="SMART" id="SM00836"/>
    </source>
</evidence>
<dbReference type="InterPro" id="IPR008909">
    <property type="entry name" value="DALR_anticod-bd"/>
</dbReference>
<evidence type="ECO:0000256" key="1">
    <source>
        <dbReference type="ARBA" id="ARBA00005594"/>
    </source>
</evidence>
<comment type="subcellular location">
    <subcellularLocation>
        <location evidence="8">Cytoplasm</location>
    </subcellularLocation>
</comment>
<keyword evidence="13" id="KW-1185">Reference proteome</keyword>
<dbReference type="InterPro" id="IPR035684">
    <property type="entry name" value="ArgRS_core"/>
</dbReference>
<protein>
    <recommendedName>
        <fullName evidence="8">Arginine--tRNA ligase</fullName>
        <ecNumber evidence="8">6.1.1.19</ecNumber>
    </recommendedName>
    <alternativeName>
        <fullName evidence="8">Arginyl-tRNA synthetase</fullName>
        <shortName evidence="8">ArgRS</shortName>
    </alternativeName>
</protein>
<keyword evidence="3 8" id="KW-0547">Nucleotide-binding</keyword>
<evidence type="ECO:0000256" key="3">
    <source>
        <dbReference type="ARBA" id="ARBA00022741"/>
    </source>
</evidence>
<dbReference type="SUPFAM" id="SSF47323">
    <property type="entry name" value="Anticodon-binding domain of a subclass of class I aminoacyl-tRNA synthetases"/>
    <property type="match status" value="1"/>
</dbReference>
<evidence type="ECO:0000256" key="4">
    <source>
        <dbReference type="ARBA" id="ARBA00022840"/>
    </source>
</evidence>
<evidence type="ECO:0000256" key="5">
    <source>
        <dbReference type="ARBA" id="ARBA00022917"/>
    </source>
</evidence>
<dbReference type="InterPro" id="IPR005148">
    <property type="entry name" value="Arg-tRNA-synth_N"/>
</dbReference>
<dbReference type="InterPro" id="IPR001278">
    <property type="entry name" value="Arg-tRNA-ligase"/>
</dbReference>
<dbReference type="InterPro" id="IPR009080">
    <property type="entry name" value="tRNAsynth_Ia_anticodon-bd"/>
</dbReference>
<evidence type="ECO:0000313" key="12">
    <source>
        <dbReference type="EMBL" id="RYC72583.1"/>
    </source>
</evidence>
<name>A0ABY0FJJ6_9BACT</name>
<evidence type="ECO:0000313" key="13">
    <source>
        <dbReference type="Proteomes" id="UP001190925"/>
    </source>
</evidence>
<evidence type="ECO:0000259" key="11">
    <source>
        <dbReference type="SMART" id="SM01016"/>
    </source>
</evidence>
<evidence type="ECO:0000256" key="9">
    <source>
        <dbReference type="RuleBase" id="RU363038"/>
    </source>
</evidence>
<reference evidence="12 13" key="1">
    <citation type="journal article" date="2018" name="bioRxiv">
        <title>Evidence of independent acquisition and adaption of ultra-small bacteria to human hosts across the highly diverse yet reduced genomes of the phylum Saccharibacteria.</title>
        <authorList>
            <person name="McLean J.S."/>
            <person name="Bor B."/>
            <person name="To T.T."/>
            <person name="Liu Q."/>
            <person name="Kearns K.A."/>
            <person name="Solden L.M."/>
            <person name="Wrighton K.C."/>
            <person name="He X."/>
            <person name="Shi W."/>
        </authorList>
    </citation>
    <scope>NUCLEOTIDE SEQUENCE [LARGE SCALE GENOMIC DNA]</scope>
    <source>
        <strain evidence="12 13">TM7_CMJM_G6_1_HOT_870</strain>
    </source>
</reference>
<evidence type="ECO:0000256" key="7">
    <source>
        <dbReference type="ARBA" id="ARBA00049339"/>
    </source>
</evidence>
<organism evidence="12 13">
    <name type="scientific">Candidatus Nanogingivalis gingivitcus</name>
    <dbReference type="NCBI Taxonomy" id="2171992"/>
    <lineage>
        <taxon>Bacteria</taxon>
        <taxon>Candidatus Saccharimonadota</taxon>
        <taxon>Candidatus Nanosyncoccalia</taxon>
        <taxon>Candidatus Nanogingivales</taxon>
        <taxon>Candidatus Nanogingivalaceae</taxon>
        <taxon>Candidatus Nanogingivalis</taxon>
    </lineage>
</organism>
<dbReference type="PRINTS" id="PR01038">
    <property type="entry name" value="TRNASYNTHARG"/>
</dbReference>
<keyword evidence="6 8" id="KW-0030">Aminoacyl-tRNA synthetase</keyword>
<dbReference type="EC" id="6.1.1.19" evidence="8"/>
<dbReference type="GO" id="GO:0004814">
    <property type="term" value="F:arginine-tRNA ligase activity"/>
    <property type="evidence" value="ECO:0007669"/>
    <property type="project" value="UniProtKB-EC"/>
</dbReference>
<dbReference type="Pfam" id="PF05746">
    <property type="entry name" value="DALR_1"/>
    <property type="match status" value="1"/>
</dbReference>
<evidence type="ECO:0000256" key="6">
    <source>
        <dbReference type="ARBA" id="ARBA00023146"/>
    </source>
</evidence>
<dbReference type="Proteomes" id="UP001190925">
    <property type="component" value="Unassembled WGS sequence"/>
</dbReference>
<keyword evidence="8" id="KW-0963">Cytoplasm</keyword>
<comment type="caution">
    <text evidence="8">Lacks conserved residue(s) required for the propagation of feature annotation.</text>
</comment>
<dbReference type="InterPro" id="IPR014729">
    <property type="entry name" value="Rossmann-like_a/b/a_fold"/>
</dbReference>
<dbReference type="Pfam" id="PF00750">
    <property type="entry name" value="tRNA-synt_1d"/>
    <property type="match status" value="1"/>
</dbReference>
<sequence>MNKVAEIINQIIYQQFNQNVEVNLTRPRPEFGDFATNIAMVLAGKIGKKPHDIAEILKKELENNDLFDSIDIAGPGFINFKVSAKHLSEILDKEFNDRFGSNNEGEGKLAVIDYPSPNMAKPYSVGHLRPGNQGWAAKQLLEFTGWKVITDNHLGDYGTPFGIWVVGFKRFSSEEKLASRGVYELGDVYIKTKAAIKEQGEDSEIMKEAEKWLLKLEQGDEEAVAFSKMFNEISLKHIHDVMNRLKISTDYEYGEAFYAPMGKEAVQKLLDNNVAVQNEDGSIIVPLEEYGFDVPLLVQKSNGAALYATNDLATLLFREKEFAPDKVIYSVGAEQQFYFSQVFAMAKKLGIKTDLYHLWFGVIDQLNEDGTREKMSSRKGVVLMEELLDKAEEKARKVVEGRPDVTEDDIKKISLGAIKFSDFASDRRTNILFDWDNIFALTGFSGPYVQYSAVRVNNILRKERDFSVVDFKSYDFEEEKQVILHLLEFPNVVKVAARDMEPHKIAKYLYDLAREMNRYYEKTRVSDSNDIDKSARLQLLKKVSQTFQNGLNLLGIEIPDRM</sequence>
<evidence type="ECO:0000256" key="2">
    <source>
        <dbReference type="ARBA" id="ARBA00022598"/>
    </source>
</evidence>
<dbReference type="SUPFAM" id="SSF52374">
    <property type="entry name" value="Nucleotidylyl transferase"/>
    <property type="match status" value="1"/>
</dbReference>
<dbReference type="SMART" id="SM00836">
    <property type="entry name" value="DALR_1"/>
    <property type="match status" value="1"/>
</dbReference>
<accession>A0ABY0FJJ6</accession>
<comment type="subunit">
    <text evidence="8">Monomer.</text>
</comment>
<dbReference type="InterPro" id="IPR036695">
    <property type="entry name" value="Arg-tRNA-synth_N_sf"/>
</dbReference>
<dbReference type="NCBIfam" id="TIGR00456">
    <property type="entry name" value="argS"/>
    <property type="match status" value="1"/>
</dbReference>
<dbReference type="RefSeq" id="WP_129718793.1">
    <property type="nucleotide sequence ID" value="NZ_PRLK01000005.1"/>
</dbReference>
<dbReference type="PANTHER" id="PTHR11956">
    <property type="entry name" value="ARGINYL-TRNA SYNTHETASE"/>
    <property type="match status" value="1"/>
</dbReference>
<comment type="caution">
    <text evidence="12">The sequence shown here is derived from an EMBL/GenBank/DDBJ whole genome shotgun (WGS) entry which is preliminary data.</text>
</comment>
<dbReference type="Gene3D" id="1.10.730.10">
    <property type="entry name" value="Isoleucyl-tRNA Synthetase, Domain 1"/>
    <property type="match status" value="1"/>
</dbReference>
<keyword evidence="4 8" id="KW-0067">ATP-binding</keyword>